<feature type="domain" description="Methyltransferase type 12" evidence="1">
    <location>
        <begin position="54"/>
        <end position="152"/>
    </location>
</feature>
<evidence type="ECO:0000313" key="2">
    <source>
        <dbReference type="EMBL" id="GEB34790.1"/>
    </source>
</evidence>
<dbReference type="InterPro" id="IPR029063">
    <property type="entry name" value="SAM-dependent_MTases_sf"/>
</dbReference>
<keyword evidence="2" id="KW-0808">Transferase</keyword>
<keyword evidence="3" id="KW-1185">Reference proteome</keyword>
<sequence length="238" mass="26346">MTEKQRPLSWHHPEVAKYEQTIALKIPGYAYLYEMTERLLGAKLPQTGEQEHILVVGAGGGQEIVTLGAKHEHWTFTGVDPSAQMLERARHRTAGADLAARTVLHEGTVDVLPEQTVYDAATCLLVLHFVKGLAAKRELLQQIAARLKPGAPFCLAAIAGDPQSQAFAMQMQAWRTHMTDNGISLAEWERFAASMGQESDPIPACQVQELMEEAGFEHSSRYFGSYLINAWFAVKSSR</sequence>
<organism evidence="2 3">
    <name type="scientific">Brevibacillus parabrevis</name>
    <dbReference type="NCBI Taxonomy" id="54914"/>
    <lineage>
        <taxon>Bacteria</taxon>
        <taxon>Bacillati</taxon>
        <taxon>Bacillota</taxon>
        <taxon>Bacilli</taxon>
        <taxon>Bacillales</taxon>
        <taxon>Paenibacillaceae</taxon>
        <taxon>Brevibacillus</taxon>
    </lineage>
</organism>
<dbReference type="GO" id="GO:0032259">
    <property type="term" value="P:methylation"/>
    <property type="evidence" value="ECO:0007669"/>
    <property type="project" value="UniProtKB-KW"/>
</dbReference>
<dbReference type="Gene3D" id="3.40.50.150">
    <property type="entry name" value="Vaccinia Virus protein VP39"/>
    <property type="match status" value="1"/>
</dbReference>
<gene>
    <name evidence="2" type="ORF">BPA01_43700</name>
</gene>
<dbReference type="RefSeq" id="WP_122962193.1">
    <property type="nucleotide sequence ID" value="NZ_BJMH01000028.1"/>
</dbReference>
<accession>A0A4Y3PJW6</accession>
<dbReference type="AlphaFoldDB" id="A0A4Y3PJW6"/>
<protein>
    <submittedName>
        <fullName evidence="2">SAM-dependent methyltransferase</fullName>
    </submittedName>
</protein>
<dbReference type="Proteomes" id="UP000316882">
    <property type="component" value="Unassembled WGS sequence"/>
</dbReference>
<dbReference type="EMBL" id="BJMH01000028">
    <property type="protein sequence ID" value="GEB34790.1"/>
    <property type="molecule type" value="Genomic_DNA"/>
</dbReference>
<dbReference type="CDD" id="cd02440">
    <property type="entry name" value="AdoMet_MTases"/>
    <property type="match status" value="1"/>
</dbReference>
<dbReference type="Pfam" id="PF08242">
    <property type="entry name" value="Methyltransf_12"/>
    <property type="match status" value="1"/>
</dbReference>
<evidence type="ECO:0000259" key="1">
    <source>
        <dbReference type="Pfam" id="PF08242"/>
    </source>
</evidence>
<comment type="caution">
    <text evidence="2">The sequence shown here is derived from an EMBL/GenBank/DDBJ whole genome shotgun (WGS) entry which is preliminary data.</text>
</comment>
<evidence type="ECO:0000313" key="3">
    <source>
        <dbReference type="Proteomes" id="UP000316882"/>
    </source>
</evidence>
<name>A0A4Y3PJW6_BREPA</name>
<keyword evidence="2" id="KW-0489">Methyltransferase</keyword>
<dbReference type="GO" id="GO:0008168">
    <property type="term" value="F:methyltransferase activity"/>
    <property type="evidence" value="ECO:0007669"/>
    <property type="project" value="UniProtKB-KW"/>
</dbReference>
<dbReference type="SUPFAM" id="SSF53335">
    <property type="entry name" value="S-adenosyl-L-methionine-dependent methyltransferases"/>
    <property type="match status" value="1"/>
</dbReference>
<reference evidence="2 3" key="1">
    <citation type="submission" date="2019-06" db="EMBL/GenBank/DDBJ databases">
        <title>Whole genome shotgun sequence of Brevibacillus parabrevis NBRC 12334.</title>
        <authorList>
            <person name="Hosoyama A."/>
            <person name="Uohara A."/>
            <person name="Ohji S."/>
            <person name="Ichikawa N."/>
        </authorList>
    </citation>
    <scope>NUCLEOTIDE SEQUENCE [LARGE SCALE GENOMIC DNA]</scope>
    <source>
        <strain evidence="2 3">NBRC 12334</strain>
    </source>
</reference>
<proteinExistence type="predicted"/>
<dbReference type="InterPro" id="IPR013217">
    <property type="entry name" value="Methyltransf_12"/>
</dbReference>